<feature type="compositionally biased region" description="Polar residues" evidence="4">
    <location>
        <begin position="1341"/>
        <end position="1353"/>
    </location>
</feature>
<dbReference type="Pfam" id="PF15963">
    <property type="entry name" value="Myb_DNA-bind_7"/>
    <property type="match status" value="1"/>
</dbReference>
<dbReference type="InterPro" id="IPR036390">
    <property type="entry name" value="WH_DNA-bd_sf"/>
</dbReference>
<evidence type="ECO:0000256" key="4">
    <source>
        <dbReference type="SAM" id="MobiDB-lite"/>
    </source>
</evidence>
<evidence type="ECO:0000259" key="5">
    <source>
        <dbReference type="PROSITE" id="PS50061"/>
    </source>
</evidence>
<feature type="compositionally biased region" description="Polar residues" evidence="4">
    <location>
        <begin position="593"/>
        <end position="612"/>
    </location>
</feature>
<feature type="region of interest" description="Disordered" evidence="4">
    <location>
        <begin position="1080"/>
        <end position="1161"/>
    </location>
</feature>
<sequence length="1573" mass="174321">MERAPLFNPSDLLWRYPLGFQPSPHPYHQLDLRMHLPASLASDPRLWSREDVVAFLRWCEYEFDLPRFDMDFFQMNGKALCVLTKADLNERSPGCGDVLHNVLHMLMRERLPSSPITPHFPLTPSWTMPPAIEFPTSQNSVTLSPAPSVDSQGSPRQPEPTHSTTTTPAATANQSYPSVINYQSGQSGSSGSAPSDSEGEEPNSPTVRNNLPSPQPQSPLNVKPQIFFPSDSISEPNTNGRLLWDFLQQLLNDSLQRYTSYIAWKNREAGVFKIVDPPGLAKLWGIQKNHLSMNYDKMSRALRYYYRVNILRKVQGERHCYQFLRNPSELKSIKHISLLRNQMSNQQNQQQVPSNHQMMNHQHTDYKQIMQQLQTQTTPAAATTQASAHPTTNQTLSLPQAQGSLPSHSPSSVAQVQSSFQKLKSELDEEPTDLSRHAHSNSGVSAELQVMRQLCDVCRSTIIRELTHANNVLLIEVETPNQATNLPSNVVSVAQTCSSTTAITSEENRAPEGNTGRNEKNVTCSDVPHSENSPKSFTASEEIPAPAENVVSKEENITCTKIPQCPEPDPGAAQNSGQSESSSSEPSKVNKSTISDTQIRPTKPTPQESTLTARERLKSRVMGFKYHKPVIKSQIRPSPSIESPVLVPPASKLESQTIESEATKQCDTTCRTEGSVNNSEASVGEDSSEFSGLSKKSDAQELQGRLQVQVSKEPLSPRSNNNRITGASRDIVTSQEKCVSSKPLSIDRSSTTLEVDGIIDLSLQNKPKSETPNSSCNVGNKIADVLKKHPLIKRPPRIMKKAPKLDRSRTTVSQLAEKPQPDVVAPPEKASSDASECREQPIIRAVGDEGSDEQNLENVSHNNIPVIDTIKSRNQALETPFGTVNSKNGHVTSDSSDKTDPTDDRELSNKVAVEKAKLESPTKSKTAKSDVEDVRTLCAIGAVDYLRRHDHALGDSIIRKLIIGAKNMQNRNLKATMCSSCNPQTLQKCLASLWSFHKDELQVILKKSAERQKAPVSFANFSGKPLFKPSLGRQRAPTLTASTYGKMSFEVKEGLAKKYGLKAPELSKLRMLDLIFYNPSDNPMSKRSANGDSSETSSVKGSPSNISSSSYSKTGRSNASLDQSDSDVDDPDDESDRRSTTSSISAADRNEQNDNAVPVPQVKIGDEGQIILAPESLVLKQRESEVLNNPVVHEGDFSGFVRRKDYQNRTSWCFEETVKFYKALHGMGTDFTSMLTLFPNRSRRNLKSKFKREERKNSALVDKVLGAQGHKLNMADVEKDLATDKALRRIVIQTADRKYSRRDSISSVRKKIEELLDDDEEPDDLWRAAQVAESKPVLASSIPNNSRNRSASTQKATENETEEEHHSENEGQEKEENEVLEEGENSVDVGGDNQTSEKPSEKLQNKELSEPFKRPVGRPPLPLRKRKLDKKVPNIIKRAKKRKTSPPPRIHTICLDDFEDPDGNDSDCESLPESDQLALESSSGRDDCFIIKTNSEHVSFNCIKTVKFSVDNPDLPVDVNTTIEHKSDEPHAEVESEMNESGDVVQVVTININQLPSFLEQTGAVVIETAGSE</sequence>
<dbReference type="PROSITE" id="PS50061">
    <property type="entry name" value="ETS_DOMAIN_3"/>
    <property type="match status" value="1"/>
</dbReference>
<dbReference type="InterPro" id="IPR003118">
    <property type="entry name" value="Pointed_dom"/>
</dbReference>
<dbReference type="PRINTS" id="PR00454">
    <property type="entry name" value="ETSDOMAIN"/>
</dbReference>
<proteinExistence type="inferred from homology"/>
<feature type="compositionally biased region" description="Polar residues" evidence="4">
    <location>
        <begin position="203"/>
        <end position="212"/>
    </location>
</feature>
<keyword evidence="3" id="KW-0539">Nucleus</keyword>
<dbReference type="PROSITE" id="PS51433">
    <property type="entry name" value="PNT"/>
    <property type="match status" value="1"/>
</dbReference>
<feature type="compositionally biased region" description="Basic and acidic residues" evidence="4">
    <location>
        <begin position="1363"/>
        <end position="1374"/>
    </location>
</feature>
<dbReference type="Pfam" id="PF02198">
    <property type="entry name" value="SAM_PNT"/>
    <property type="match status" value="1"/>
</dbReference>
<feature type="compositionally biased region" description="Low complexity" evidence="4">
    <location>
        <begin position="184"/>
        <end position="196"/>
    </location>
</feature>
<dbReference type="PROSITE" id="PS00346">
    <property type="entry name" value="ETS_DOMAIN_2"/>
    <property type="match status" value="1"/>
</dbReference>
<reference evidence="7" key="1">
    <citation type="journal article" date="2021" name="Mol. Ecol. Resour.">
        <title>Apolygus lucorum genome provides insights into omnivorousness and mesophyll feeding.</title>
        <authorList>
            <person name="Liu Y."/>
            <person name="Liu H."/>
            <person name="Wang H."/>
            <person name="Huang T."/>
            <person name="Liu B."/>
            <person name="Yang B."/>
            <person name="Yin L."/>
            <person name="Li B."/>
            <person name="Zhang Y."/>
            <person name="Zhang S."/>
            <person name="Jiang F."/>
            <person name="Zhang X."/>
            <person name="Ren Y."/>
            <person name="Wang B."/>
            <person name="Wang S."/>
            <person name="Lu Y."/>
            <person name="Wu K."/>
            <person name="Fan W."/>
            <person name="Wang G."/>
        </authorList>
    </citation>
    <scope>NUCLEOTIDE SEQUENCE</scope>
    <source>
        <strain evidence="7">12Hb</strain>
    </source>
</reference>
<evidence type="ECO:0000313" key="7">
    <source>
        <dbReference type="EMBL" id="KAF6215718.1"/>
    </source>
</evidence>
<gene>
    <name evidence="7" type="ORF">GE061_000050</name>
</gene>
<dbReference type="SMART" id="SM00717">
    <property type="entry name" value="SANT"/>
    <property type="match status" value="1"/>
</dbReference>
<feature type="compositionally biased region" description="Polar residues" evidence="4">
    <location>
        <begin position="530"/>
        <end position="539"/>
    </location>
</feature>
<comment type="caution">
    <text evidence="7">The sequence shown here is derived from an EMBL/GenBank/DDBJ whole genome shotgun (WGS) entry which is preliminary data.</text>
</comment>
<evidence type="ECO:0000259" key="6">
    <source>
        <dbReference type="PROSITE" id="PS51433"/>
    </source>
</evidence>
<feature type="compositionally biased region" description="Polar residues" evidence="4">
    <location>
        <begin position="717"/>
        <end position="738"/>
    </location>
</feature>
<dbReference type="EMBL" id="WIXP02000001">
    <property type="protein sequence ID" value="KAF6215718.1"/>
    <property type="molecule type" value="Genomic_DNA"/>
</dbReference>
<protein>
    <recommendedName>
        <fullName evidence="9">ETS domain-containing protein</fullName>
    </recommendedName>
</protein>
<dbReference type="GO" id="GO:0000981">
    <property type="term" value="F:DNA-binding transcription factor activity, RNA polymerase II-specific"/>
    <property type="evidence" value="ECO:0007669"/>
    <property type="project" value="TreeGrafter"/>
</dbReference>
<dbReference type="Pfam" id="PF00178">
    <property type="entry name" value="Ets"/>
    <property type="match status" value="1"/>
</dbReference>
<dbReference type="InterPro" id="IPR036388">
    <property type="entry name" value="WH-like_DNA-bd_sf"/>
</dbReference>
<dbReference type="SMART" id="SM00251">
    <property type="entry name" value="SAM_PNT"/>
    <property type="match status" value="1"/>
</dbReference>
<dbReference type="CDD" id="cd08535">
    <property type="entry name" value="SAM_PNT-Tel_Yan"/>
    <property type="match status" value="1"/>
</dbReference>
<feature type="compositionally biased region" description="Basic and acidic residues" evidence="4">
    <location>
        <begin position="895"/>
        <end position="907"/>
    </location>
</feature>
<dbReference type="GO" id="GO:0043565">
    <property type="term" value="F:sequence-specific DNA binding"/>
    <property type="evidence" value="ECO:0007669"/>
    <property type="project" value="InterPro"/>
</dbReference>
<feature type="region of interest" description="Disordered" evidence="4">
    <location>
        <begin position="787"/>
        <end position="839"/>
    </location>
</feature>
<organism evidence="7 8">
    <name type="scientific">Apolygus lucorum</name>
    <name type="common">Small green plant bug</name>
    <name type="synonym">Lygocoris lucorum</name>
    <dbReference type="NCBI Taxonomy" id="248454"/>
    <lineage>
        <taxon>Eukaryota</taxon>
        <taxon>Metazoa</taxon>
        <taxon>Ecdysozoa</taxon>
        <taxon>Arthropoda</taxon>
        <taxon>Hexapoda</taxon>
        <taxon>Insecta</taxon>
        <taxon>Pterygota</taxon>
        <taxon>Neoptera</taxon>
        <taxon>Paraneoptera</taxon>
        <taxon>Hemiptera</taxon>
        <taxon>Heteroptera</taxon>
        <taxon>Panheteroptera</taxon>
        <taxon>Cimicomorpha</taxon>
        <taxon>Miridae</taxon>
        <taxon>Mirini</taxon>
        <taxon>Apolygus</taxon>
    </lineage>
</organism>
<dbReference type="InterPro" id="IPR001005">
    <property type="entry name" value="SANT/Myb"/>
</dbReference>
<dbReference type="SMART" id="SM00413">
    <property type="entry name" value="ETS"/>
    <property type="match status" value="1"/>
</dbReference>
<feature type="region of interest" description="Disordered" evidence="4">
    <location>
        <begin position="502"/>
        <end position="622"/>
    </location>
</feature>
<keyword evidence="8" id="KW-1185">Reference proteome</keyword>
<dbReference type="InterPro" id="IPR013761">
    <property type="entry name" value="SAM/pointed_sf"/>
</dbReference>
<accession>A0A8S9Y573</accession>
<feature type="compositionally biased region" description="Basic and acidic residues" evidence="4">
    <location>
        <begin position="1398"/>
        <end position="1413"/>
    </location>
</feature>
<evidence type="ECO:0000256" key="3">
    <source>
        <dbReference type="RuleBase" id="RU004019"/>
    </source>
</evidence>
<feature type="compositionally biased region" description="Polar residues" evidence="4">
    <location>
        <begin position="135"/>
        <end position="155"/>
    </location>
</feature>
<feature type="compositionally biased region" description="Polar residues" evidence="4">
    <location>
        <begin position="1080"/>
        <end position="1096"/>
    </location>
</feature>
<feature type="compositionally biased region" description="Polar residues" evidence="4">
    <location>
        <begin position="173"/>
        <end position="183"/>
    </location>
</feature>
<dbReference type="InterPro" id="IPR000418">
    <property type="entry name" value="Ets_dom"/>
</dbReference>
<evidence type="ECO:0000313" key="8">
    <source>
        <dbReference type="Proteomes" id="UP000466442"/>
    </source>
</evidence>
<feature type="region of interest" description="Disordered" evidence="4">
    <location>
        <begin position="651"/>
        <end position="745"/>
    </location>
</feature>
<feature type="compositionally biased region" description="Acidic residues" evidence="4">
    <location>
        <begin position="1124"/>
        <end position="1134"/>
    </location>
</feature>
<feature type="compositionally biased region" description="Basic residues" evidence="4">
    <location>
        <begin position="788"/>
        <end position="802"/>
    </location>
</feature>
<comment type="subcellular location">
    <subcellularLocation>
        <location evidence="3">Nucleus</location>
    </subcellularLocation>
</comment>
<feature type="compositionally biased region" description="Polar residues" evidence="4">
    <location>
        <begin position="393"/>
        <end position="422"/>
    </location>
</feature>
<dbReference type="PROSITE" id="PS00345">
    <property type="entry name" value="ETS_DOMAIN_1"/>
    <property type="match status" value="1"/>
</dbReference>
<feature type="compositionally biased region" description="Polar residues" evidence="4">
    <location>
        <begin position="880"/>
        <end position="891"/>
    </location>
</feature>
<feature type="domain" description="PNT" evidence="6">
    <location>
        <begin position="26"/>
        <end position="110"/>
    </location>
</feature>
<comment type="similarity">
    <text evidence="1 3">Belongs to the ETS family.</text>
</comment>
<dbReference type="OrthoDB" id="6408625at2759"/>
<feature type="region of interest" description="Disordered" evidence="4">
    <location>
        <begin position="1334"/>
        <end position="1471"/>
    </location>
</feature>
<dbReference type="InterPro" id="IPR039467">
    <property type="entry name" value="TFIIIB_B''_Myb"/>
</dbReference>
<feature type="compositionally biased region" description="Low complexity" evidence="4">
    <location>
        <begin position="571"/>
        <end position="592"/>
    </location>
</feature>
<feature type="compositionally biased region" description="Polar residues" evidence="4">
    <location>
        <begin position="653"/>
        <end position="681"/>
    </location>
</feature>
<feature type="compositionally biased region" description="Low complexity" evidence="4">
    <location>
        <begin position="1097"/>
        <end position="1112"/>
    </location>
</feature>
<feature type="region of interest" description="Disordered" evidence="4">
    <location>
        <begin position="372"/>
        <end position="441"/>
    </location>
</feature>
<dbReference type="SUPFAM" id="SSF47769">
    <property type="entry name" value="SAM/Pointed domain"/>
    <property type="match status" value="1"/>
</dbReference>
<dbReference type="PANTHER" id="PTHR11849">
    <property type="entry name" value="ETS"/>
    <property type="match status" value="1"/>
</dbReference>
<dbReference type="Proteomes" id="UP000466442">
    <property type="component" value="Linkage Group LG1"/>
</dbReference>
<feature type="compositionally biased region" description="Low complexity" evidence="4">
    <location>
        <begin position="372"/>
        <end position="392"/>
    </location>
</feature>
<feature type="region of interest" description="Disordered" evidence="4">
    <location>
        <begin position="131"/>
        <end position="230"/>
    </location>
</feature>
<feature type="domain" description="ETS" evidence="5">
    <location>
        <begin position="241"/>
        <end position="324"/>
    </location>
</feature>
<name>A0A8S9Y573_APOLU</name>
<dbReference type="GO" id="GO:0030154">
    <property type="term" value="P:cell differentiation"/>
    <property type="evidence" value="ECO:0007669"/>
    <property type="project" value="TreeGrafter"/>
</dbReference>
<keyword evidence="2 3" id="KW-0238">DNA-binding</keyword>
<dbReference type="InterPro" id="IPR046328">
    <property type="entry name" value="ETS_fam"/>
</dbReference>
<dbReference type="PANTHER" id="PTHR11849:SF201">
    <property type="entry name" value="ETS DNA-BINDING PROTEIN POKKURI"/>
    <property type="match status" value="1"/>
</dbReference>
<evidence type="ECO:0000256" key="2">
    <source>
        <dbReference type="ARBA" id="ARBA00023125"/>
    </source>
</evidence>
<dbReference type="SUPFAM" id="SSF46785">
    <property type="entry name" value="Winged helix' DNA-binding domain"/>
    <property type="match status" value="1"/>
</dbReference>
<dbReference type="GO" id="GO:0005634">
    <property type="term" value="C:nucleus"/>
    <property type="evidence" value="ECO:0007669"/>
    <property type="project" value="UniProtKB-SubCell"/>
</dbReference>
<evidence type="ECO:0000256" key="1">
    <source>
        <dbReference type="ARBA" id="ARBA00005562"/>
    </source>
</evidence>
<dbReference type="FunFam" id="1.10.150.50:FF:000061">
    <property type="entry name" value="Ets DNA-binding protein pokkuri"/>
    <property type="match status" value="1"/>
</dbReference>
<evidence type="ECO:0008006" key="9">
    <source>
        <dbReference type="Google" id="ProtNLM"/>
    </source>
</evidence>
<feature type="region of interest" description="Disordered" evidence="4">
    <location>
        <begin position="880"/>
        <end position="907"/>
    </location>
</feature>
<feature type="compositionally biased region" description="Low complexity" evidence="4">
    <location>
        <begin position="160"/>
        <end position="172"/>
    </location>
</feature>
<dbReference type="Gene3D" id="1.10.10.10">
    <property type="entry name" value="Winged helix-like DNA-binding domain superfamily/Winged helix DNA-binding domain"/>
    <property type="match status" value="1"/>
</dbReference>
<dbReference type="Gene3D" id="1.10.150.50">
    <property type="entry name" value="Transcription Factor, Ets-1"/>
    <property type="match status" value="1"/>
</dbReference>
<dbReference type="FunFam" id="1.10.10.10:FF:000516">
    <property type="entry name" value="ets DNA-binding protein pokkuri"/>
    <property type="match status" value="1"/>
</dbReference>
<feature type="compositionally biased region" description="Acidic residues" evidence="4">
    <location>
        <begin position="1375"/>
        <end position="1385"/>
    </location>
</feature>
<feature type="compositionally biased region" description="Acidic residues" evidence="4">
    <location>
        <begin position="1456"/>
        <end position="1471"/>
    </location>
</feature>